<keyword evidence="1" id="KW-0813">Transport</keyword>
<keyword evidence="2" id="KW-0547">Nucleotide-binding</keyword>
<evidence type="ECO:0000313" key="7">
    <source>
        <dbReference type="Proteomes" id="UP001422759"/>
    </source>
</evidence>
<evidence type="ECO:0000259" key="5">
    <source>
        <dbReference type="PROSITE" id="PS50893"/>
    </source>
</evidence>
<dbReference type="PANTHER" id="PTHR42939:SF1">
    <property type="entry name" value="ABC TRANSPORTER ATP-BINDING PROTEIN ALBC-RELATED"/>
    <property type="match status" value="1"/>
</dbReference>
<evidence type="ECO:0000256" key="2">
    <source>
        <dbReference type="ARBA" id="ARBA00022741"/>
    </source>
</evidence>
<dbReference type="SUPFAM" id="SSF52540">
    <property type="entry name" value="P-loop containing nucleoside triphosphate hydrolases"/>
    <property type="match status" value="1"/>
</dbReference>
<dbReference type="InterPro" id="IPR003593">
    <property type="entry name" value="AAA+_ATPase"/>
</dbReference>
<evidence type="ECO:0000256" key="4">
    <source>
        <dbReference type="SAM" id="MobiDB-lite"/>
    </source>
</evidence>
<organism evidence="6 7">
    <name type="scientific">Kitasatospora kazusensis</name>
    <dbReference type="NCBI Taxonomy" id="407974"/>
    <lineage>
        <taxon>Bacteria</taxon>
        <taxon>Bacillati</taxon>
        <taxon>Actinomycetota</taxon>
        <taxon>Actinomycetes</taxon>
        <taxon>Kitasatosporales</taxon>
        <taxon>Streptomycetaceae</taxon>
        <taxon>Kitasatospora</taxon>
    </lineage>
</organism>
<dbReference type="InterPro" id="IPR027417">
    <property type="entry name" value="P-loop_NTPase"/>
</dbReference>
<keyword evidence="3" id="KW-0067">ATP-binding</keyword>
<dbReference type="PROSITE" id="PS50893">
    <property type="entry name" value="ABC_TRANSPORTER_2"/>
    <property type="match status" value="1"/>
</dbReference>
<dbReference type="PROSITE" id="PS00211">
    <property type="entry name" value="ABC_TRANSPORTER_1"/>
    <property type="match status" value="1"/>
</dbReference>
<evidence type="ECO:0000313" key="6">
    <source>
        <dbReference type="EMBL" id="GAA2143513.1"/>
    </source>
</evidence>
<feature type="domain" description="ABC transporter" evidence="5">
    <location>
        <begin position="39"/>
        <end position="263"/>
    </location>
</feature>
<protein>
    <recommendedName>
        <fullName evidence="5">ABC transporter domain-containing protein</fullName>
    </recommendedName>
</protein>
<dbReference type="Pfam" id="PF00005">
    <property type="entry name" value="ABC_tran"/>
    <property type="match status" value="1"/>
</dbReference>
<keyword evidence="7" id="KW-1185">Reference proteome</keyword>
<feature type="compositionally biased region" description="Basic and acidic residues" evidence="4">
    <location>
        <begin position="17"/>
        <end position="33"/>
    </location>
</feature>
<dbReference type="InterPro" id="IPR051782">
    <property type="entry name" value="ABC_Transporter_VariousFunc"/>
</dbReference>
<dbReference type="SMART" id="SM00382">
    <property type="entry name" value="AAA"/>
    <property type="match status" value="1"/>
</dbReference>
<dbReference type="InterPro" id="IPR017871">
    <property type="entry name" value="ABC_transporter-like_CS"/>
</dbReference>
<dbReference type="InterPro" id="IPR003439">
    <property type="entry name" value="ABC_transporter-like_ATP-bd"/>
</dbReference>
<dbReference type="EMBL" id="BAAANT010000014">
    <property type="protein sequence ID" value="GAA2143513.1"/>
    <property type="molecule type" value="Genomic_DNA"/>
</dbReference>
<reference evidence="6 7" key="1">
    <citation type="journal article" date="2019" name="Int. J. Syst. Evol. Microbiol.">
        <title>The Global Catalogue of Microorganisms (GCM) 10K type strain sequencing project: providing services to taxonomists for standard genome sequencing and annotation.</title>
        <authorList>
            <consortium name="The Broad Institute Genomics Platform"/>
            <consortium name="The Broad Institute Genome Sequencing Center for Infectious Disease"/>
            <person name="Wu L."/>
            <person name="Ma J."/>
        </authorList>
    </citation>
    <scope>NUCLEOTIDE SEQUENCE [LARGE SCALE GENOMIC DNA]</scope>
    <source>
        <strain evidence="6 7">JCM 14560</strain>
    </source>
</reference>
<sequence>MRAEAIFSRPAPSVEWPDTRSERHPSMAKKPTEPRKALLQLTGVSRTYGERQVLQPVTLKLSAGECVALLGHNGSGKSTLLRIAAGRELPTSGKVTFDGLPMDEGDPRIRARVAVVGDTVACYPDLSVREHLLLVAVAHGVADARAWIEHVLADRNLADRADALPSALSSGQMQALLLACAMVRPRDLLLLDEPEQRLDPDARRRLAELLKAELADGVAVLLVTHHTDLALEVADRVVVLEDGQVVAKGAPHTVLAEGARGGVR</sequence>
<evidence type="ECO:0000256" key="3">
    <source>
        <dbReference type="ARBA" id="ARBA00022840"/>
    </source>
</evidence>
<gene>
    <name evidence="6" type="ORF">GCM10009760_30010</name>
</gene>
<proteinExistence type="predicted"/>
<dbReference type="CDD" id="cd03230">
    <property type="entry name" value="ABC_DR_subfamily_A"/>
    <property type="match status" value="1"/>
</dbReference>
<dbReference type="Gene3D" id="3.40.50.300">
    <property type="entry name" value="P-loop containing nucleotide triphosphate hydrolases"/>
    <property type="match status" value="1"/>
</dbReference>
<comment type="caution">
    <text evidence="6">The sequence shown here is derived from an EMBL/GenBank/DDBJ whole genome shotgun (WGS) entry which is preliminary data.</text>
</comment>
<dbReference type="Proteomes" id="UP001422759">
    <property type="component" value="Unassembled WGS sequence"/>
</dbReference>
<name>A0ABN2ZK63_9ACTN</name>
<accession>A0ABN2ZK63</accession>
<evidence type="ECO:0000256" key="1">
    <source>
        <dbReference type="ARBA" id="ARBA00022448"/>
    </source>
</evidence>
<dbReference type="PANTHER" id="PTHR42939">
    <property type="entry name" value="ABC TRANSPORTER ATP-BINDING PROTEIN ALBC-RELATED"/>
    <property type="match status" value="1"/>
</dbReference>
<feature type="region of interest" description="Disordered" evidence="4">
    <location>
        <begin position="1"/>
        <end position="33"/>
    </location>
</feature>